<dbReference type="Proteomes" id="UP000247755">
    <property type="component" value="Unassembled WGS sequence"/>
</dbReference>
<evidence type="ECO:0000313" key="2">
    <source>
        <dbReference type="Proteomes" id="UP000247755"/>
    </source>
</evidence>
<dbReference type="EMBL" id="QJJY01000004">
    <property type="protein sequence ID" value="PXX37656.1"/>
    <property type="molecule type" value="Genomic_DNA"/>
</dbReference>
<evidence type="ECO:0008006" key="3">
    <source>
        <dbReference type="Google" id="ProtNLM"/>
    </source>
</evidence>
<comment type="caution">
    <text evidence="1">The sequence shown here is derived from an EMBL/GenBank/DDBJ whole genome shotgun (WGS) entry which is preliminary data.</text>
</comment>
<accession>A0A318INP7</accession>
<proteinExistence type="predicted"/>
<protein>
    <recommendedName>
        <fullName evidence="3">DUF2218 domain-containing protein</fullName>
    </recommendedName>
</protein>
<reference evidence="1 2" key="1">
    <citation type="submission" date="2018-05" db="EMBL/GenBank/DDBJ databases">
        <title>Comparative genomics of bacterial root endophytes of switchgrass collected from native prairies over two seasons.</title>
        <authorList>
            <person name="Tang Y."/>
        </authorList>
    </citation>
    <scope>NUCLEOTIDE SEQUENCE [LARGE SCALE GENOMIC DNA]</scope>
    <source>
        <strain evidence="1 2">NFIX32</strain>
    </source>
</reference>
<sequence length="127" mass="14054">MNIRPLSPEHLESPAELQPAVALRTKLPTLAHSLHGKIRREGDARALLVEIDGVAFAFVSYDSDPEVVHVFVPDSLARRKSHFESVLKALPVRNVEAGWWKRRDQQDWPGNDARSFVIGGSGAVSAH</sequence>
<name>A0A318INP7_BURPY</name>
<gene>
    <name evidence="1" type="ORF">NA66_1004304</name>
</gene>
<organism evidence="1 2">
    <name type="scientific">Burkholderia pyrrocinia</name>
    <name type="common">Pseudomonas pyrrocinia</name>
    <dbReference type="NCBI Taxonomy" id="60550"/>
    <lineage>
        <taxon>Bacteria</taxon>
        <taxon>Pseudomonadati</taxon>
        <taxon>Pseudomonadota</taxon>
        <taxon>Betaproteobacteria</taxon>
        <taxon>Burkholderiales</taxon>
        <taxon>Burkholderiaceae</taxon>
        <taxon>Burkholderia</taxon>
        <taxon>Burkholderia cepacia complex</taxon>
    </lineage>
</organism>
<evidence type="ECO:0000313" key="1">
    <source>
        <dbReference type="EMBL" id="PXX37656.1"/>
    </source>
</evidence>
<dbReference type="AlphaFoldDB" id="A0A318INP7"/>
<dbReference type="RefSeq" id="WP_133059156.1">
    <property type="nucleotide sequence ID" value="NZ_QJJY01000004.1"/>
</dbReference>